<evidence type="ECO:0000313" key="7">
    <source>
        <dbReference type="EMBL" id="ARQ06474.1"/>
    </source>
</evidence>
<dbReference type="InterPro" id="IPR050034">
    <property type="entry name" value="Opp4A"/>
</dbReference>
<dbReference type="AlphaFoldDB" id="A0A1W7AAC8"/>
<dbReference type="Gene3D" id="3.40.190.10">
    <property type="entry name" value="Periplasmic binding protein-like II"/>
    <property type="match status" value="1"/>
</dbReference>
<dbReference type="PANTHER" id="PTHR30290">
    <property type="entry name" value="PERIPLASMIC BINDING COMPONENT OF ABC TRANSPORTER"/>
    <property type="match status" value="1"/>
</dbReference>
<feature type="region of interest" description="Disordered" evidence="4">
    <location>
        <begin position="26"/>
        <end position="50"/>
    </location>
</feature>
<dbReference type="KEGG" id="mcak:MCCS_08260"/>
<evidence type="ECO:0000256" key="1">
    <source>
        <dbReference type="ARBA" id="ARBA00005695"/>
    </source>
</evidence>
<dbReference type="OrthoDB" id="9796817at2"/>
<dbReference type="SUPFAM" id="SSF53850">
    <property type="entry name" value="Periplasmic binding protein-like II"/>
    <property type="match status" value="1"/>
</dbReference>
<evidence type="ECO:0000256" key="5">
    <source>
        <dbReference type="SAM" id="SignalP"/>
    </source>
</evidence>
<dbReference type="GO" id="GO:1904680">
    <property type="term" value="F:peptide transmembrane transporter activity"/>
    <property type="evidence" value="ECO:0007669"/>
    <property type="project" value="TreeGrafter"/>
</dbReference>
<feature type="chain" id="PRO_5010870815" evidence="5">
    <location>
        <begin position="21"/>
        <end position="577"/>
    </location>
</feature>
<dbReference type="RefSeq" id="WP_086042140.1">
    <property type="nucleotide sequence ID" value="NZ_CBCRZA010000001.1"/>
</dbReference>
<evidence type="ECO:0000256" key="4">
    <source>
        <dbReference type="SAM" id="MobiDB-lite"/>
    </source>
</evidence>
<dbReference type="STRING" id="1855823.MCCS_08260"/>
<dbReference type="GO" id="GO:0042597">
    <property type="term" value="C:periplasmic space"/>
    <property type="evidence" value="ECO:0007669"/>
    <property type="project" value="UniProtKB-ARBA"/>
</dbReference>
<dbReference type="Gene3D" id="3.10.105.10">
    <property type="entry name" value="Dipeptide-binding Protein, Domain 3"/>
    <property type="match status" value="1"/>
</dbReference>
<dbReference type="EMBL" id="CP021059">
    <property type="protein sequence ID" value="ARQ06474.1"/>
    <property type="molecule type" value="Genomic_DNA"/>
</dbReference>
<dbReference type="PIRSF" id="PIRSF002741">
    <property type="entry name" value="MppA"/>
    <property type="match status" value="1"/>
</dbReference>
<dbReference type="InterPro" id="IPR039424">
    <property type="entry name" value="SBP_5"/>
</dbReference>
<dbReference type="PROSITE" id="PS51257">
    <property type="entry name" value="PROKAR_LIPOPROTEIN"/>
    <property type="match status" value="1"/>
</dbReference>
<dbReference type="NCBIfam" id="NF045467">
    <property type="entry name" value="Opp4A"/>
    <property type="match status" value="1"/>
</dbReference>
<dbReference type="Proteomes" id="UP000194154">
    <property type="component" value="Chromosome"/>
</dbReference>
<organism evidence="7 8">
    <name type="scientific">Macrococcoides canis</name>
    <dbReference type="NCBI Taxonomy" id="1855823"/>
    <lineage>
        <taxon>Bacteria</taxon>
        <taxon>Bacillati</taxon>
        <taxon>Bacillota</taxon>
        <taxon>Bacilli</taxon>
        <taxon>Bacillales</taxon>
        <taxon>Staphylococcaceae</taxon>
        <taxon>Macrococcoides</taxon>
    </lineage>
</organism>
<evidence type="ECO:0000256" key="2">
    <source>
        <dbReference type="ARBA" id="ARBA00022448"/>
    </source>
</evidence>
<keyword evidence="2" id="KW-0813">Transport</keyword>
<dbReference type="Gene3D" id="3.90.76.10">
    <property type="entry name" value="Dipeptide-binding Protein, Domain 1"/>
    <property type="match status" value="1"/>
</dbReference>
<feature type="domain" description="Solute-binding protein family 5" evidence="6">
    <location>
        <begin position="99"/>
        <end position="487"/>
    </location>
</feature>
<dbReference type="Pfam" id="PF00496">
    <property type="entry name" value="SBP_bac_5"/>
    <property type="match status" value="1"/>
</dbReference>
<dbReference type="PANTHER" id="PTHR30290:SF9">
    <property type="entry name" value="OLIGOPEPTIDE-BINDING PROTEIN APPA"/>
    <property type="match status" value="1"/>
</dbReference>
<reference evidence="7 8" key="1">
    <citation type="journal article" date="2017" name="Int. J. Syst. Evol. Microbiol.">
        <title>Macrococcus canis sp. nov., a skin bacterium associated with infections in dogs.</title>
        <authorList>
            <person name="Gobeli Brawand S."/>
            <person name="Cotting K."/>
            <person name="Gomez-Sanz E."/>
            <person name="Collaud A."/>
            <person name="Thomann A."/>
            <person name="Brodard I."/>
            <person name="Rodriguez-Campos S."/>
            <person name="Strauss C."/>
            <person name="Perreten V."/>
        </authorList>
    </citation>
    <scope>NUCLEOTIDE SEQUENCE [LARGE SCALE GENOMIC DNA]</scope>
    <source>
        <strain evidence="7 8">KM45013</strain>
    </source>
</reference>
<accession>A0A1W7AAC8</accession>
<proteinExistence type="inferred from homology"/>
<comment type="similarity">
    <text evidence="1">Belongs to the bacterial solute-binding protein 5 family.</text>
</comment>
<sequence>MKRKFKFFSILMLALVLVLAACGGGKKTEDTGKTGAKSGKTEKSDAKGGTLNVALSSPPEGNFQSIFAGSAEDSGVISYFNDALVDFDDKLEMKPYLLSWKDKGDGKTYEFKLKKGVKWQDGNELTINDWIFTLETLADPDYDGPRYTGVQDVKGAEDKRSGKADKVAGIKKIDDYTAEITFEKKKLNNLLNLWTGAPISEKVFKDIPVKDMAKSPEVRKNPIGIGPFKVKKIVDGESVELEKFKDYWQGEPKLDKINLRVVEQTSLVQALESGDVDMASVSPPIAKEVKDTGNEKLKVLESPSVSYMIIGFVLNDYDKKAMKIGKERPKYQDLKLRKAMAHAINREEWIKAFLYGYGEKINGLIPSEHWVAADKDQLDDYKYDPKEAEKLLDEAGYKDKDGDGFREDPQGKPFEVNLKHYAGSNPTFEPRTAALKGYWEKVGLKTKVQMVEFGKFGTDLENADKGMEVYFRNWSQGADPDPSGLYRSDALWNESRYNNPEADKLLDDALDFDKVGNDKEKRKDLYVKWQQLMNKELPVIPVAELVDTTVVNDRVKNYEVSLKGTNPIYEWAVEDKK</sequence>
<evidence type="ECO:0000256" key="3">
    <source>
        <dbReference type="ARBA" id="ARBA00022729"/>
    </source>
</evidence>
<dbReference type="GO" id="GO:0043190">
    <property type="term" value="C:ATP-binding cassette (ABC) transporter complex"/>
    <property type="evidence" value="ECO:0007669"/>
    <property type="project" value="InterPro"/>
</dbReference>
<dbReference type="GO" id="GO:0015833">
    <property type="term" value="P:peptide transport"/>
    <property type="evidence" value="ECO:0007669"/>
    <property type="project" value="TreeGrafter"/>
</dbReference>
<keyword evidence="3 5" id="KW-0732">Signal</keyword>
<dbReference type="InterPro" id="IPR030678">
    <property type="entry name" value="Peptide/Ni-bd"/>
</dbReference>
<dbReference type="GeneID" id="35294961"/>
<keyword evidence="8" id="KW-1185">Reference proteome</keyword>
<dbReference type="InterPro" id="IPR000914">
    <property type="entry name" value="SBP_5_dom"/>
</dbReference>
<protein>
    <submittedName>
        <fullName evidence="7">Oligopeptide-binding protein AppA</fullName>
    </submittedName>
</protein>
<name>A0A1W7AAC8_9STAP</name>
<evidence type="ECO:0000259" key="6">
    <source>
        <dbReference type="Pfam" id="PF00496"/>
    </source>
</evidence>
<feature type="signal peptide" evidence="5">
    <location>
        <begin position="1"/>
        <end position="20"/>
    </location>
</feature>
<gene>
    <name evidence="7" type="primary">appA</name>
    <name evidence="7" type="ORF">MCCS_08260</name>
</gene>
<evidence type="ECO:0000313" key="8">
    <source>
        <dbReference type="Proteomes" id="UP000194154"/>
    </source>
</evidence>